<dbReference type="SUPFAM" id="SSF101967">
    <property type="entry name" value="Adhesin YadA, collagen-binding domain"/>
    <property type="match status" value="1"/>
</dbReference>
<sequence length="892" mass="94652">MDNLWFAEIRSILRSPKKLIETAAIILVPILYAGMFIWSFWDPYGHLEKLPVAVVNEDKGAQMEGEHLALGDKLVKNLKEKDSFDFHFVDQQTAEKKLKDNQYYMIIEIPEDFSKNATTLLDKNPQKLQLNYIQNQAMNYTSSKIEESAMTKIKSSVAEQVTKTYTEEVFGKVKEMANGYRSAGNGAKSLAKGSGKLKDGAVVLRKGTENLLTGSTALNDGIGRVHNGAADLNKGALKLYNGSRTLGEGIAQADSGAVSLKNHLAQLAASSVTFSNGLSEAKSGADKVANGSKSLAAGMNQLQTASGQLLDASKQLQTGAGKVADGSAKVSNGLNGVNSQLPALTSGTAQVQNGVKELQQQLPEKLAAGIATQMEKNMETRLTGLQPQIDAMSSSMFDQQKKQAENLLSQLKQVLPAETYQTVSNQVLSNYTDEKKQTFQQAFREQVKKQLSASLTSGSASSQAALQSQIQQAIAPYFSDLNEGLGKVGSGQQQVQTVIGELAKGANSLNDGAQQLASGQNAFVKNATIFNEKLQQAASGANSLESGATAVASGLGQLSGGSGQLVNGTKQLANGSSALAEGTGKLAEGSNELTNGTQSLANGSSVLVKGTSQLLNGAGQLQSGSKQLNNGAGSLVSGTGQLNAGADKLSNKLGKAADQAGAINPTGATYNMMSSPVRLNHDAVTKVPNYGTGLAPYFLSLGLFVGGLLLTIIYNVKTPAIMPKNGVTWFLGKFGVMALIGILQSLLADFILLDLLKLHVQSVPLFIIATIVTSLTYMAIIQFLVAAFANPGRYIAVIILILQLTTSAGTFPLELIPKPLQAVHDLMPMTYSLQMFKAVISSGDFSFMWQNADKLSAFFAAFIFLSLLYFVVKFRRLHKMVEKEGAASPVEA</sequence>
<dbReference type="PANTHER" id="PTHR43077:SF5">
    <property type="entry name" value="PHAGE INFECTION PROTEIN"/>
    <property type="match status" value="1"/>
</dbReference>
<dbReference type="Gene3D" id="1.10.287.950">
    <property type="entry name" value="Methyl-accepting chemotaxis protein"/>
    <property type="match status" value="2"/>
</dbReference>
<gene>
    <name evidence="7" type="ORF">ABR335_12850</name>
</gene>
<evidence type="ECO:0000256" key="3">
    <source>
        <dbReference type="ARBA" id="ARBA00022989"/>
    </source>
</evidence>
<proteinExistence type="predicted"/>
<feature type="transmembrane region" description="Helical" evidence="5">
    <location>
        <begin position="765"/>
        <end position="787"/>
    </location>
</feature>
<dbReference type="RefSeq" id="WP_350346215.1">
    <property type="nucleotide sequence ID" value="NZ_CP158453.1"/>
</dbReference>
<dbReference type="InterPro" id="IPR051328">
    <property type="entry name" value="T7SS_ABC-Transporter"/>
</dbReference>
<keyword evidence="2 5" id="KW-0812">Transmembrane</keyword>
<dbReference type="InterPro" id="IPR023908">
    <property type="entry name" value="xxxLxxG_rpt"/>
</dbReference>
<dbReference type="InterPro" id="IPR017500">
    <property type="entry name" value="Phage_infect_YhgE_N"/>
</dbReference>
<keyword evidence="4 5" id="KW-0472">Membrane</keyword>
<dbReference type="NCBIfam" id="TIGR03057">
    <property type="entry name" value="xxxLxxG_by_4"/>
    <property type="match status" value="6"/>
</dbReference>
<dbReference type="NCBIfam" id="TIGR03061">
    <property type="entry name" value="pip_yhgE_Nterm"/>
    <property type="match status" value="1"/>
</dbReference>
<feature type="transmembrane region" description="Helical" evidence="5">
    <location>
        <begin position="20"/>
        <end position="41"/>
    </location>
</feature>
<dbReference type="InterPro" id="IPR011049">
    <property type="entry name" value="Serralysin-like_metalloprot_C"/>
</dbReference>
<dbReference type="Gene3D" id="3.40.1710.10">
    <property type="entry name" value="abc type-2 transporter like domain"/>
    <property type="match status" value="1"/>
</dbReference>
<evidence type="ECO:0000256" key="1">
    <source>
        <dbReference type="ARBA" id="ARBA00004141"/>
    </source>
</evidence>
<feature type="transmembrane region" description="Helical" evidence="5">
    <location>
        <begin position="855"/>
        <end position="872"/>
    </location>
</feature>
<dbReference type="NCBIfam" id="TIGR03062">
    <property type="entry name" value="pip_yhgE_Cterm"/>
    <property type="match status" value="1"/>
</dbReference>
<keyword evidence="3 5" id="KW-1133">Transmembrane helix</keyword>
<dbReference type="PANTHER" id="PTHR43077">
    <property type="entry name" value="TRANSPORT PERMEASE YVFS-RELATED"/>
    <property type="match status" value="1"/>
</dbReference>
<dbReference type="InterPro" id="IPR013525">
    <property type="entry name" value="ABC2_TM"/>
</dbReference>
<dbReference type="EMBL" id="CP158453">
    <property type="protein sequence ID" value="XBX97331.1"/>
    <property type="molecule type" value="Genomic_DNA"/>
</dbReference>
<dbReference type="AlphaFoldDB" id="A0AAU7WDV4"/>
<comment type="subcellular location">
    <subcellularLocation>
        <location evidence="1">Membrane</location>
        <topology evidence="1">Multi-pass membrane protein</topology>
    </subcellularLocation>
</comment>
<evidence type="ECO:0000259" key="6">
    <source>
        <dbReference type="Pfam" id="PF12698"/>
    </source>
</evidence>
<dbReference type="GeneID" id="93260505"/>
<dbReference type="GO" id="GO:0140359">
    <property type="term" value="F:ABC-type transporter activity"/>
    <property type="evidence" value="ECO:0007669"/>
    <property type="project" value="InterPro"/>
</dbReference>
<dbReference type="Pfam" id="PF12698">
    <property type="entry name" value="ABC2_membrane_3"/>
    <property type="match status" value="2"/>
</dbReference>
<dbReference type="InterPro" id="IPR017501">
    <property type="entry name" value="Phage_infect_YhgE_C"/>
</dbReference>
<evidence type="ECO:0000313" key="7">
    <source>
        <dbReference type="EMBL" id="XBX97331.1"/>
    </source>
</evidence>
<evidence type="ECO:0000256" key="2">
    <source>
        <dbReference type="ARBA" id="ARBA00022692"/>
    </source>
</evidence>
<organism evidence="7">
    <name type="scientific">Heyndrickxia faecalis</name>
    <dbReference type="NCBI Taxonomy" id="2824910"/>
    <lineage>
        <taxon>Bacteria</taxon>
        <taxon>Bacillati</taxon>
        <taxon>Bacillota</taxon>
        <taxon>Bacilli</taxon>
        <taxon>Bacillales</taxon>
        <taxon>Bacillaceae</taxon>
        <taxon>Heyndrickxia</taxon>
    </lineage>
</organism>
<feature type="transmembrane region" description="Helical" evidence="5">
    <location>
        <begin position="794"/>
        <end position="813"/>
    </location>
</feature>
<dbReference type="GO" id="GO:0016020">
    <property type="term" value="C:membrane"/>
    <property type="evidence" value="ECO:0007669"/>
    <property type="project" value="UniProtKB-SubCell"/>
</dbReference>
<reference evidence="7" key="1">
    <citation type="submission" date="2024-06" db="EMBL/GenBank/DDBJ databases">
        <authorList>
            <person name="Huang C.H."/>
            <person name="Ting Y.S."/>
            <person name="Cheng Y.H."/>
        </authorList>
    </citation>
    <scope>NUCLEOTIDE SEQUENCE</scope>
    <source>
        <strain evidence="7">TCI803</strain>
    </source>
</reference>
<evidence type="ECO:0000256" key="5">
    <source>
        <dbReference type="SAM" id="Phobius"/>
    </source>
</evidence>
<feature type="domain" description="ABC-2 type transporter transmembrane" evidence="6">
    <location>
        <begin position="25"/>
        <end position="162"/>
    </location>
</feature>
<feature type="transmembrane region" description="Helical" evidence="5">
    <location>
        <begin position="694"/>
        <end position="716"/>
    </location>
</feature>
<name>A0AAU7WDV4_9BACI</name>
<feature type="transmembrane region" description="Helical" evidence="5">
    <location>
        <begin position="728"/>
        <end position="753"/>
    </location>
</feature>
<protein>
    <submittedName>
        <fullName evidence="7">YhgE/Pip domain-containing protein</fullName>
    </submittedName>
</protein>
<feature type="domain" description="ABC-2 type transporter transmembrane" evidence="6">
    <location>
        <begin position="630"/>
        <end position="868"/>
    </location>
</feature>
<evidence type="ECO:0000256" key="4">
    <source>
        <dbReference type="ARBA" id="ARBA00023136"/>
    </source>
</evidence>
<accession>A0AAU7WDV4</accession>